<dbReference type="Proteomes" id="UP000525298">
    <property type="component" value="Unassembled WGS sequence"/>
</dbReference>
<name>A0A7W0C9Y6_9BACT</name>
<dbReference type="AlphaFoldDB" id="A0A7W0C9Y6"/>
<accession>A0A7W0C9Y6</accession>
<feature type="transmembrane region" description="Helical" evidence="2">
    <location>
        <begin position="142"/>
        <end position="163"/>
    </location>
</feature>
<keyword evidence="5" id="KW-1185">Reference proteome</keyword>
<evidence type="ECO:0000259" key="3">
    <source>
        <dbReference type="PROSITE" id="PS51186"/>
    </source>
</evidence>
<dbReference type="Gene3D" id="3.40.630.30">
    <property type="match status" value="1"/>
</dbReference>
<dbReference type="InterPro" id="IPR000182">
    <property type="entry name" value="GNAT_dom"/>
</dbReference>
<dbReference type="RefSeq" id="WP_181551519.1">
    <property type="nucleotide sequence ID" value="NZ_JACDUS010000005.1"/>
</dbReference>
<protein>
    <recommendedName>
        <fullName evidence="3">N-acetyltransferase domain-containing protein</fullName>
    </recommendedName>
</protein>
<feature type="transmembrane region" description="Helical" evidence="2">
    <location>
        <begin position="169"/>
        <end position="189"/>
    </location>
</feature>
<feature type="domain" description="N-acetyltransferase" evidence="3">
    <location>
        <begin position="209"/>
        <end position="394"/>
    </location>
</feature>
<gene>
    <name evidence="4" type="ORF">HNR65_002207</name>
</gene>
<evidence type="ECO:0000313" key="5">
    <source>
        <dbReference type="Proteomes" id="UP000525298"/>
    </source>
</evidence>
<evidence type="ECO:0000256" key="1">
    <source>
        <dbReference type="SAM" id="MobiDB-lite"/>
    </source>
</evidence>
<proteinExistence type="predicted"/>
<feature type="transmembrane region" description="Helical" evidence="2">
    <location>
        <begin position="75"/>
        <end position="94"/>
    </location>
</feature>
<feature type="transmembrane region" description="Helical" evidence="2">
    <location>
        <begin position="27"/>
        <end position="46"/>
    </location>
</feature>
<feature type="compositionally biased region" description="Basic and acidic residues" evidence="1">
    <location>
        <begin position="1"/>
        <end position="12"/>
    </location>
</feature>
<keyword evidence="2" id="KW-0472">Membrane</keyword>
<dbReference type="SUPFAM" id="SSF55729">
    <property type="entry name" value="Acyl-CoA N-acyltransferases (Nat)"/>
    <property type="match status" value="1"/>
</dbReference>
<keyword evidence="2" id="KW-1133">Transmembrane helix</keyword>
<comment type="caution">
    <text evidence="4">The sequence shown here is derived from an EMBL/GenBank/DDBJ whole genome shotgun (WGS) entry which is preliminary data.</text>
</comment>
<keyword evidence="2" id="KW-0812">Transmembrane</keyword>
<dbReference type="EMBL" id="JACDUS010000005">
    <property type="protein sequence ID" value="MBA2881876.1"/>
    <property type="molecule type" value="Genomic_DNA"/>
</dbReference>
<evidence type="ECO:0000313" key="4">
    <source>
        <dbReference type="EMBL" id="MBA2881876.1"/>
    </source>
</evidence>
<organism evidence="4 5">
    <name type="scientific">Desulfosalsimonas propionicica</name>
    <dbReference type="NCBI Taxonomy" id="332175"/>
    <lineage>
        <taxon>Bacteria</taxon>
        <taxon>Pseudomonadati</taxon>
        <taxon>Thermodesulfobacteriota</taxon>
        <taxon>Desulfobacteria</taxon>
        <taxon>Desulfobacterales</taxon>
        <taxon>Desulfosalsimonadaceae</taxon>
        <taxon>Desulfosalsimonas</taxon>
    </lineage>
</organism>
<dbReference type="PROSITE" id="PS51186">
    <property type="entry name" value="GNAT"/>
    <property type="match status" value="1"/>
</dbReference>
<sequence length="457" mass="52499">MSTGKGEIKEDPGPSEYSPPENRQKRVVLLMVGNLAIALISFFNVYFTPLKTFWLINLVLYLFLYWKYRRIGIRPNIIIGTIILYLLIGSITLAGIPVAWIAFIAPCIYSSFAVLAMVSIANRRPFTLAYTLGKEDTLALHWTTSILWTVLYITAAISSFIFIPHLSFILIPFGLMVIGIFSTLFFHFYSLWPISRLLETFEYNGHTFSRISPDDKKKAEDFYNLLIQQYLNEHRRYSKSGKALSLEEIKKKYKEGDEKRIPYIHRFIAYDRDKPIGTVCVYMDHPVWGLQSEEKSGVSCNSIKACGRIGEIGKFSTARNYRYNQALIKGLFKCALDYLLSQGVVIVASYSFDYTTAMWQRFGFMPLLETAIPHPENNMYIEGSQMMPMIMNLSRMIFYSGSDAGGTKDRHLLNSYYASRTFKRLVLKDFFSRGRSGVQDISENRLVKMLRKGQQAP</sequence>
<evidence type="ECO:0000256" key="2">
    <source>
        <dbReference type="SAM" id="Phobius"/>
    </source>
</evidence>
<dbReference type="GO" id="GO:0016747">
    <property type="term" value="F:acyltransferase activity, transferring groups other than amino-acyl groups"/>
    <property type="evidence" value="ECO:0007669"/>
    <property type="project" value="InterPro"/>
</dbReference>
<feature type="region of interest" description="Disordered" evidence="1">
    <location>
        <begin position="1"/>
        <end position="20"/>
    </location>
</feature>
<reference evidence="4 5" key="1">
    <citation type="submission" date="2020-07" db="EMBL/GenBank/DDBJ databases">
        <title>Genomic Encyclopedia of Type Strains, Phase IV (KMG-IV): sequencing the most valuable type-strain genomes for metagenomic binning, comparative biology and taxonomic classification.</title>
        <authorList>
            <person name="Goeker M."/>
        </authorList>
    </citation>
    <scope>NUCLEOTIDE SEQUENCE [LARGE SCALE GENOMIC DNA]</scope>
    <source>
        <strain evidence="4 5">DSM 17721</strain>
    </source>
</reference>
<feature type="transmembrane region" description="Helical" evidence="2">
    <location>
        <begin position="100"/>
        <end position="121"/>
    </location>
</feature>
<dbReference type="InterPro" id="IPR016181">
    <property type="entry name" value="Acyl_CoA_acyltransferase"/>
</dbReference>